<feature type="region of interest" description="Disordered" evidence="1">
    <location>
        <begin position="34"/>
        <end position="111"/>
    </location>
</feature>
<proteinExistence type="predicted"/>
<feature type="compositionally biased region" description="Pro residues" evidence="1">
    <location>
        <begin position="40"/>
        <end position="51"/>
    </location>
</feature>
<sequence>MKTLRPHSTRLKLHTRLLTASTITPSFLPSFLSSRFLHSTPPPPHSQPLPHHPTNLFTAPTKFSLSTSLPPTSSSHPHSLQLLPHHPTPPHPHLPPLPRRPNAGKILIPGRLRKLHQYSGGTRGAGRLQGAPPP</sequence>
<gene>
    <name evidence="2" type="ORF">Pmani_034884</name>
</gene>
<keyword evidence="3" id="KW-1185">Reference proteome</keyword>
<accession>A0AAE1TR45</accession>
<feature type="compositionally biased region" description="Pro residues" evidence="1">
    <location>
        <begin position="86"/>
        <end position="99"/>
    </location>
</feature>
<feature type="compositionally biased region" description="Low complexity" evidence="1">
    <location>
        <begin position="64"/>
        <end position="85"/>
    </location>
</feature>
<comment type="caution">
    <text evidence="2">The sequence shown here is derived from an EMBL/GenBank/DDBJ whole genome shotgun (WGS) entry which is preliminary data.</text>
</comment>
<protein>
    <submittedName>
        <fullName evidence="2">Uncharacterized protein</fullName>
    </submittedName>
</protein>
<dbReference type="AlphaFoldDB" id="A0AAE1TR45"/>
<reference evidence="2" key="1">
    <citation type="submission" date="2023-11" db="EMBL/GenBank/DDBJ databases">
        <title>Genome assemblies of two species of porcelain crab, Petrolisthes cinctipes and Petrolisthes manimaculis (Anomura: Porcellanidae).</title>
        <authorList>
            <person name="Angst P."/>
        </authorList>
    </citation>
    <scope>NUCLEOTIDE SEQUENCE</scope>
    <source>
        <strain evidence="2">PB745_02</strain>
        <tissue evidence="2">Gill</tissue>
    </source>
</reference>
<evidence type="ECO:0000256" key="1">
    <source>
        <dbReference type="SAM" id="MobiDB-lite"/>
    </source>
</evidence>
<organism evidence="2 3">
    <name type="scientific">Petrolisthes manimaculis</name>
    <dbReference type="NCBI Taxonomy" id="1843537"/>
    <lineage>
        <taxon>Eukaryota</taxon>
        <taxon>Metazoa</taxon>
        <taxon>Ecdysozoa</taxon>
        <taxon>Arthropoda</taxon>
        <taxon>Crustacea</taxon>
        <taxon>Multicrustacea</taxon>
        <taxon>Malacostraca</taxon>
        <taxon>Eumalacostraca</taxon>
        <taxon>Eucarida</taxon>
        <taxon>Decapoda</taxon>
        <taxon>Pleocyemata</taxon>
        <taxon>Anomura</taxon>
        <taxon>Galatheoidea</taxon>
        <taxon>Porcellanidae</taxon>
        <taxon>Petrolisthes</taxon>
    </lineage>
</organism>
<dbReference type="EMBL" id="JAWZYT010004862">
    <property type="protein sequence ID" value="KAK4292340.1"/>
    <property type="molecule type" value="Genomic_DNA"/>
</dbReference>
<dbReference type="Proteomes" id="UP001292094">
    <property type="component" value="Unassembled WGS sequence"/>
</dbReference>
<name>A0AAE1TR45_9EUCA</name>
<evidence type="ECO:0000313" key="3">
    <source>
        <dbReference type="Proteomes" id="UP001292094"/>
    </source>
</evidence>
<evidence type="ECO:0000313" key="2">
    <source>
        <dbReference type="EMBL" id="KAK4292340.1"/>
    </source>
</evidence>